<comment type="caution">
    <text evidence="2">The sequence shown here is derived from an EMBL/GenBank/DDBJ whole genome shotgun (WGS) entry which is preliminary data.</text>
</comment>
<keyword evidence="1" id="KW-0812">Transmembrane</keyword>
<dbReference type="InParanoid" id="A0A554MWP9"/>
<feature type="transmembrane region" description="Helical" evidence="1">
    <location>
        <begin position="34"/>
        <end position="54"/>
    </location>
</feature>
<keyword evidence="3" id="KW-1185">Reference proteome</keyword>
<proteinExistence type="predicted"/>
<dbReference type="Pfam" id="PF24020">
    <property type="entry name" value="DUF7333"/>
    <property type="match status" value="1"/>
</dbReference>
<evidence type="ECO:0000313" key="3">
    <source>
        <dbReference type="Proteomes" id="UP000319894"/>
    </source>
</evidence>
<feature type="transmembrane region" description="Helical" evidence="1">
    <location>
        <begin position="7"/>
        <end position="28"/>
    </location>
</feature>
<dbReference type="InterPro" id="IPR055757">
    <property type="entry name" value="DUF7333"/>
</dbReference>
<dbReference type="RefSeq" id="WP_144263067.1">
    <property type="nucleotide sequence ID" value="NZ_QMDX01000012.1"/>
</dbReference>
<evidence type="ECO:0000313" key="2">
    <source>
        <dbReference type="EMBL" id="TSD09559.1"/>
    </source>
</evidence>
<gene>
    <name evidence="2" type="ORF">DP107_15585</name>
</gene>
<protein>
    <submittedName>
        <fullName evidence="2">Uncharacterized protein</fullName>
    </submittedName>
</protein>
<evidence type="ECO:0000256" key="1">
    <source>
        <dbReference type="SAM" id="Phobius"/>
    </source>
</evidence>
<dbReference type="EMBL" id="QMDX01000012">
    <property type="protein sequence ID" value="TSD09559.1"/>
    <property type="molecule type" value="Genomic_DNA"/>
</dbReference>
<accession>A0A554MWP9</accession>
<keyword evidence="1" id="KW-0472">Membrane</keyword>
<reference evidence="2 3" key="1">
    <citation type="submission" date="2018-06" db="EMBL/GenBank/DDBJ databases">
        <title>Natronomonas sp. F16-60 a new haloarchaeon isolated from a solar saltern of Isla Cristina, Huelva, Spain.</title>
        <authorList>
            <person name="Duran-Viseras A."/>
            <person name="Sanchez-Porro C."/>
            <person name="Ventosa A."/>
        </authorList>
    </citation>
    <scope>NUCLEOTIDE SEQUENCE [LARGE SCALE GENOMIC DNA]</scope>
    <source>
        <strain evidence="2 3">F16-60</strain>
    </source>
</reference>
<dbReference type="AlphaFoldDB" id="A0A554MWP9"/>
<dbReference type="Proteomes" id="UP000319894">
    <property type="component" value="Unassembled WGS sequence"/>
</dbReference>
<dbReference type="OrthoDB" id="214577at2157"/>
<organism evidence="2 3">
    <name type="scientific">Haloglomus irregulare</name>
    <dbReference type="NCBI Taxonomy" id="2234134"/>
    <lineage>
        <taxon>Archaea</taxon>
        <taxon>Methanobacteriati</taxon>
        <taxon>Methanobacteriota</taxon>
        <taxon>Stenosarchaea group</taxon>
        <taxon>Halobacteria</taxon>
        <taxon>Halobacteriales</taxon>
        <taxon>Natronomonadaceae</taxon>
        <taxon>Haloglomus</taxon>
    </lineage>
</organism>
<sequence>MEFDTTVTGGIFVLIIAVAVGGLIGSNVMPTNTILMMVLPSMLAFGLICLGIGVKHGEHRAGSSGRL</sequence>
<name>A0A554MWP9_9EURY</name>
<keyword evidence="1" id="KW-1133">Transmembrane helix</keyword>